<dbReference type="STRING" id="1333662.LPB303_05465"/>
<evidence type="ECO:0000256" key="2">
    <source>
        <dbReference type="SAM" id="SignalP"/>
    </source>
</evidence>
<organism evidence="3 4">
    <name type="scientific">Polaribacter atrinae</name>
    <dbReference type="NCBI Taxonomy" id="1333662"/>
    <lineage>
        <taxon>Bacteria</taxon>
        <taxon>Pseudomonadati</taxon>
        <taxon>Bacteroidota</taxon>
        <taxon>Flavobacteriia</taxon>
        <taxon>Flavobacteriales</taxon>
        <taxon>Flavobacteriaceae</taxon>
    </lineage>
</organism>
<protein>
    <recommendedName>
        <fullName evidence="5">DUF4890 domain-containing protein</fullName>
    </recommendedName>
</protein>
<feature type="compositionally biased region" description="Basic and acidic residues" evidence="1">
    <location>
        <begin position="63"/>
        <end position="94"/>
    </location>
</feature>
<keyword evidence="4" id="KW-1185">Reference proteome</keyword>
<evidence type="ECO:0000313" key="4">
    <source>
        <dbReference type="Proteomes" id="UP000076923"/>
    </source>
</evidence>
<feature type="chain" id="PRO_5008049853" description="DUF4890 domain-containing protein" evidence="2">
    <location>
        <begin position="21"/>
        <end position="133"/>
    </location>
</feature>
<dbReference type="OrthoDB" id="1202676at2"/>
<proteinExistence type="predicted"/>
<sequence>MKKIVTILVLVIAFTFTAQAQRNGGKPSTEKMLKKMTTDLNLTADQQNEIKPLLEEQMADRQASMEKRKAQQDSGEKPSKEERQQLNAERKEKAAAFNTKMESILDKEQFAKFEAMAKEKKGNTEKKGKKKKN</sequence>
<dbReference type="RefSeq" id="WP_068448696.1">
    <property type="nucleotide sequence ID" value="NZ_CANKUV010000001.1"/>
</dbReference>
<dbReference type="EMBL" id="LVWE01000010">
    <property type="protein sequence ID" value="OAD45736.1"/>
    <property type="molecule type" value="Genomic_DNA"/>
</dbReference>
<dbReference type="Proteomes" id="UP000076923">
    <property type="component" value="Unassembled WGS sequence"/>
</dbReference>
<feature type="region of interest" description="Disordered" evidence="1">
    <location>
        <begin position="41"/>
        <end position="100"/>
    </location>
</feature>
<keyword evidence="2" id="KW-0732">Signal</keyword>
<feature type="signal peptide" evidence="2">
    <location>
        <begin position="1"/>
        <end position="20"/>
    </location>
</feature>
<name>A0A176TEB5_9FLAO</name>
<evidence type="ECO:0000256" key="1">
    <source>
        <dbReference type="SAM" id="MobiDB-lite"/>
    </source>
</evidence>
<accession>A0A176TEB5</accession>
<reference evidence="3 4" key="1">
    <citation type="submission" date="2016-02" db="EMBL/GenBank/DDBJ databases">
        <title>Draft genome sequence of Polaribacter atrinae KACC17473.</title>
        <authorList>
            <person name="Shin S.-K."/>
            <person name="Yi H."/>
        </authorList>
    </citation>
    <scope>NUCLEOTIDE SEQUENCE [LARGE SCALE GENOMIC DNA]</scope>
    <source>
        <strain evidence="3 4">KACC 17473</strain>
    </source>
</reference>
<evidence type="ECO:0000313" key="3">
    <source>
        <dbReference type="EMBL" id="OAD45736.1"/>
    </source>
</evidence>
<dbReference type="Gene3D" id="1.20.120.1490">
    <property type="match status" value="1"/>
</dbReference>
<dbReference type="AlphaFoldDB" id="A0A176TEB5"/>
<gene>
    <name evidence="3" type="ORF">LPB303_05465</name>
</gene>
<comment type="caution">
    <text evidence="3">The sequence shown here is derived from an EMBL/GenBank/DDBJ whole genome shotgun (WGS) entry which is preliminary data.</text>
</comment>
<evidence type="ECO:0008006" key="5">
    <source>
        <dbReference type="Google" id="ProtNLM"/>
    </source>
</evidence>